<dbReference type="PANTHER" id="PTHR20844:SF0">
    <property type="entry name" value="MEDIATOR OF RNA POLYMERASE II TRANSCRIPTION SUBUNIT 9"/>
    <property type="match status" value="1"/>
</dbReference>
<feature type="coiled-coil region" evidence="9">
    <location>
        <begin position="80"/>
        <end position="107"/>
    </location>
</feature>
<evidence type="ECO:0000256" key="8">
    <source>
        <dbReference type="RuleBase" id="RU364145"/>
    </source>
</evidence>
<keyword evidence="9" id="KW-0175">Coiled coil</keyword>
<evidence type="ECO:0000256" key="6">
    <source>
        <dbReference type="ARBA" id="ARBA00023242"/>
    </source>
</evidence>
<evidence type="ECO:0000256" key="4">
    <source>
        <dbReference type="ARBA" id="ARBA00023159"/>
    </source>
</evidence>
<dbReference type="GO" id="GO:0003712">
    <property type="term" value="F:transcription coregulator activity"/>
    <property type="evidence" value="ECO:0007669"/>
    <property type="project" value="InterPro"/>
</dbReference>
<evidence type="ECO:0000313" key="10">
    <source>
        <dbReference type="EnsemblMetazoa" id="tetur22g01650.1"/>
    </source>
</evidence>
<dbReference type="GeneID" id="107367486"/>
<dbReference type="OMA" id="ESQDCNH"/>
<proteinExistence type="inferred from homology"/>
<comment type="subunit">
    <text evidence="8">Component of the Mediator complex.</text>
</comment>
<dbReference type="GO" id="GO:0016592">
    <property type="term" value="C:mediator complex"/>
    <property type="evidence" value="ECO:0007669"/>
    <property type="project" value="InterPro"/>
</dbReference>
<organism evidence="10 11">
    <name type="scientific">Tetranychus urticae</name>
    <name type="common">Two-spotted spider mite</name>
    <dbReference type="NCBI Taxonomy" id="32264"/>
    <lineage>
        <taxon>Eukaryota</taxon>
        <taxon>Metazoa</taxon>
        <taxon>Ecdysozoa</taxon>
        <taxon>Arthropoda</taxon>
        <taxon>Chelicerata</taxon>
        <taxon>Arachnida</taxon>
        <taxon>Acari</taxon>
        <taxon>Acariformes</taxon>
        <taxon>Trombidiformes</taxon>
        <taxon>Prostigmata</taxon>
        <taxon>Eleutherengona</taxon>
        <taxon>Raphignathae</taxon>
        <taxon>Tetranychoidea</taxon>
        <taxon>Tetranychidae</taxon>
        <taxon>Tetranychus</taxon>
    </lineage>
</organism>
<keyword evidence="4 8" id="KW-0010">Activator</keyword>
<comment type="similarity">
    <text evidence="2 8">Belongs to the Mediator complex subunit 9 family.</text>
</comment>
<comment type="function">
    <text evidence="7 8">Component of the Mediator complex, a coactivator involved in the regulated transcription of nearly all RNA polymerase II-dependent genes. Mediator functions as a bridge to convey information from gene-specific regulatory proteins to the basal RNA polymerase II transcription machinery. Mediator is recruited to promoters by direct interactions with regulatory proteins and serves as a scaffold for the assembly of a functional preinitiation complex with RNA polymerase II and the general transcription factors.</text>
</comment>
<dbReference type="KEGG" id="tut:107367486"/>
<evidence type="ECO:0000256" key="9">
    <source>
        <dbReference type="SAM" id="Coils"/>
    </source>
</evidence>
<dbReference type="STRING" id="32264.T1KUX7"/>
<keyword evidence="11" id="KW-1185">Reference proteome</keyword>
<reference evidence="11" key="1">
    <citation type="submission" date="2011-08" db="EMBL/GenBank/DDBJ databases">
        <authorList>
            <person name="Rombauts S."/>
        </authorList>
    </citation>
    <scope>NUCLEOTIDE SEQUENCE</scope>
    <source>
        <strain evidence="11">London</strain>
    </source>
</reference>
<protein>
    <recommendedName>
        <fullName evidence="8">Mediator of RNA polymerase II transcription subunit 9</fullName>
    </recommendedName>
    <alternativeName>
        <fullName evidence="8">Mediator complex subunit 9</fullName>
    </alternativeName>
</protein>
<dbReference type="InterPro" id="IPR039242">
    <property type="entry name" value="MED9_metazoa"/>
</dbReference>
<dbReference type="PANTHER" id="PTHR20844">
    <property type="entry name" value="MEDIATOR OF RNA POLYMERASE II TRANSCRIPTION, SUBUNIT 9"/>
    <property type="match status" value="1"/>
</dbReference>
<keyword evidence="5 8" id="KW-0804">Transcription</keyword>
<gene>
    <name evidence="10" type="primary">107367486</name>
    <name evidence="8" type="synonym">MED9</name>
</gene>
<dbReference type="Pfam" id="PF07544">
    <property type="entry name" value="Med9"/>
    <property type="match status" value="1"/>
</dbReference>
<comment type="subcellular location">
    <subcellularLocation>
        <location evidence="1 8">Nucleus</location>
    </subcellularLocation>
</comment>
<accession>T1KUX7</accession>
<dbReference type="CTD" id="55090"/>
<evidence type="ECO:0000256" key="5">
    <source>
        <dbReference type="ARBA" id="ARBA00023163"/>
    </source>
</evidence>
<dbReference type="OrthoDB" id="5950777at2759"/>
<dbReference type="Proteomes" id="UP000015104">
    <property type="component" value="Unassembled WGS sequence"/>
</dbReference>
<evidence type="ECO:0000313" key="11">
    <source>
        <dbReference type="Proteomes" id="UP000015104"/>
    </source>
</evidence>
<evidence type="ECO:0000256" key="2">
    <source>
        <dbReference type="ARBA" id="ARBA00008089"/>
    </source>
</evidence>
<dbReference type="eggNOG" id="ENOG502S47C">
    <property type="taxonomic scope" value="Eukaryota"/>
</dbReference>
<dbReference type="EMBL" id="CAEY01000585">
    <property type="status" value="NOT_ANNOTATED_CDS"/>
    <property type="molecule type" value="Genomic_DNA"/>
</dbReference>
<keyword evidence="6 8" id="KW-0539">Nucleus</keyword>
<evidence type="ECO:0000256" key="3">
    <source>
        <dbReference type="ARBA" id="ARBA00023015"/>
    </source>
</evidence>
<dbReference type="EnsemblMetazoa" id="tetur22g01650.1">
    <property type="protein sequence ID" value="tetur22g01650.1"/>
    <property type="gene ID" value="tetur22g01650"/>
</dbReference>
<name>T1KUX7_TETUR</name>
<evidence type="ECO:0000256" key="7">
    <source>
        <dbReference type="ARBA" id="ARBA00025687"/>
    </source>
</evidence>
<evidence type="ECO:0000256" key="1">
    <source>
        <dbReference type="ARBA" id="ARBA00004123"/>
    </source>
</evidence>
<dbReference type="AlphaFoldDB" id="T1KUX7"/>
<keyword evidence="3 8" id="KW-0805">Transcription regulation</keyword>
<dbReference type="HOGENOM" id="CLU_148111_1_0_1"/>
<sequence>MASNNSNNNNNSSTPNIKLEDIDFEFLPLIYDIIRSIEKELNEGSSVGQKAIHREQTEIPAKMQLLNDKFKKCREQLMKIEGIDITKEQQLKQLENLSKQLDMKRQLLTQYKNFSPIESSSQMHT</sequence>
<reference evidence="10" key="2">
    <citation type="submission" date="2015-06" db="UniProtKB">
        <authorList>
            <consortium name="EnsemblMetazoa"/>
        </authorList>
    </citation>
    <scope>IDENTIFICATION</scope>
</reference>
<dbReference type="InterPro" id="IPR011425">
    <property type="entry name" value="Med9"/>
</dbReference>
<dbReference type="GO" id="GO:0006357">
    <property type="term" value="P:regulation of transcription by RNA polymerase II"/>
    <property type="evidence" value="ECO:0007669"/>
    <property type="project" value="InterPro"/>
</dbReference>